<name>A0A843X3M1_COLES</name>
<dbReference type="PANTHER" id="PTHR31807:SF2">
    <property type="entry name" value="PROTEIN SNOWY COTYLEDON 3"/>
    <property type="match status" value="1"/>
</dbReference>
<accession>A0A843X3M1</accession>
<dbReference type="Proteomes" id="UP000652761">
    <property type="component" value="Unassembled WGS sequence"/>
</dbReference>
<evidence type="ECO:0000256" key="1">
    <source>
        <dbReference type="ARBA" id="ARBA00010016"/>
    </source>
</evidence>
<reference evidence="3" key="1">
    <citation type="submission" date="2017-07" db="EMBL/GenBank/DDBJ databases">
        <title>Taro Niue Genome Assembly and Annotation.</title>
        <authorList>
            <person name="Atibalentja N."/>
            <person name="Keating K."/>
            <person name="Fields C.J."/>
        </authorList>
    </citation>
    <scope>NUCLEOTIDE SEQUENCE</scope>
    <source>
        <strain evidence="3">Niue_2</strain>
        <tissue evidence="3">Leaf</tissue>
    </source>
</reference>
<feature type="compositionally biased region" description="Low complexity" evidence="2">
    <location>
        <begin position="57"/>
        <end position="121"/>
    </location>
</feature>
<feature type="compositionally biased region" description="Basic and acidic residues" evidence="2">
    <location>
        <begin position="128"/>
        <end position="143"/>
    </location>
</feature>
<evidence type="ECO:0000313" key="3">
    <source>
        <dbReference type="EMBL" id="MQM10220.1"/>
    </source>
</evidence>
<protein>
    <recommendedName>
        <fullName evidence="5">QWRF motif-containing protein 2</fullName>
    </recommendedName>
</protein>
<dbReference type="InterPro" id="IPR007573">
    <property type="entry name" value="QWRF"/>
</dbReference>
<feature type="compositionally biased region" description="Polar residues" evidence="2">
    <location>
        <begin position="357"/>
        <end position="369"/>
    </location>
</feature>
<dbReference type="PANTHER" id="PTHR31807">
    <property type="entry name" value="AUGMIN FAMILY MEMBER"/>
    <property type="match status" value="1"/>
</dbReference>
<sequence length="633" mass="67907">MVAATTATPAAAARPRNLKNPSGPREGIPNPSRPPLIPSEKDNAAVSRRPRTKEVTSRYLSSYAPSCSSSTSTSSASTATTATTATSSSSSSSTPSSRRYPSPLLNSRPPSTPAPALLPSTGLQRSQSTDRTRPVTPRPDHSRSSNAAAAEAASATRALCTTRTLPVSFQGESFFLQTSKAKAETPNSTRKPTPDRRRAATTPTRSNRSSGASDHLIENSWSGDHHLWPAARTKKSNPLMRSLDYSLDNKDSIFATMRLMQHSMILEEGRRTSVDGGDSSAFSDTDSVSSGSNSGAHEAGILTRARVTPRGISVPARFWQETNSRLRRLAEPGSPLSPSLPKAAATPKLVPVKKSSVDSPTMSPRTVSSPLRGPIRCSSPSKVVASPARAMASPSRMRSSGALAATVPIGQPGNAPSIISFAAEVRRAKKGENKIEEAHSLRLLHNRYLQWRYVNARATSSLTVQSGNAEKNIHNAWITTTEMRDSVTIKKIKLHLLKQDMKLASILKEQMSYLEEWSFLDREHSTSLSGAIEALKASTLRLPVVGGAKANLRDVKDAIGSAFDVLQTMISSTGAVLLKVEEISSLVSELAKLAGQEQALMDQSRDLLCSVASNHVLQCSLRGHLLQLKRRAT</sequence>
<gene>
    <name evidence="3" type="ORF">Taro_043110</name>
</gene>
<feature type="compositionally biased region" description="Low complexity" evidence="2">
    <location>
        <begin position="385"/>
        <end position="396"/>
    </location>
</feature>
<dbReference type="EMBL" id="NMUH01004612">
    <property type="protein sequence ID" value="MQM10220.1"/>
    <property type="molecule type" value="Genomic_DNA"/>
</dbReference>
<feature type="compositionally biased region" description="Low complexity" evidence="2">
    <location>
        <begin position="1"/>
        <end position="15"/>
    </location>
</feature>
<evidence type="ECO:0000313" key="4">
    <source>
        <dbReference type="Proteomes" id="UP000652761"/>
    </source>
</evidence>
<evidence type="ECO:0000256" key="2">
    <source>
        <dbReference type="SAM" id="MobiDB-lite"/>
    </source>
</evidence>
<dbReference type="GO" id="GO:0008017">
    <property type="term" value="F:microtubule binding"/>
    <property type="evidence" value="ECO:0007669"/>
    <property type="project" value="TreeGrafter"/>
</dbReference>
<feature type="region of interest" description="Disordered" evidence="2">
    <location>
        <begin position="178"/>
        <end position="220"/>
    </location>
</feature>
<organism evidence="3 4">
    <name type="scientific">Colocasia esculenta</name>
    <name type="common">Wild taro</name>
    <name type="synonym">Arum esculentum</name>
    <dbReference type="NCBI Taxonomy" id="4460"/>
    <lineage>
        <taxon>Eukaryota</taxon>
        <taxon>Viridiplantae</taxon>
        <taxon>Streptophyta</taxon>
        <taxon>Embryophyta</taxon>
        <taxon>Tracheophyta</taxon>
        <taxon>Spermatophyta</taxon>
        <taxon>Magnoliopsida</taxon>
        <taxon>Liliopsida</taxon>
        <taxon>Araceae</taxon>
        <taxon>Aroideae</taxon>
        <taxon>Colocasieae</taxon>
        <taxon>Colocasia</taxon>
    </lineage>
</organism>
<dbReference type="OrthoDB" id="1924320at2759"/>
<evidence type="ECO:0008006" key="5">
    <source>
        <dbReference type="Google" id="ProtNLM"/>
    </source>
</evidence>
<feature type="compositionally biased region" description="Low complexity" evidence="2">
    <location>
        <begin position="278"/>
        <end position="294"/>
    </location>
</feature>
<comment type="similarity">
    <text evidence="1">Belongs to the QWRF family.</text>
</comment>
<feature type="region of interest" description="Disordered" evidence="2">
    <location>
        <begin position="1"/>
        <end position="150"/>
    </location>
</feature>
<dbReference type="GO" id="GO:0005737">
    <property type="term" value="C:cytoplasm"/>
    <property type="evidence" value="ECO:0007669"/>
    <property type="project" value="TreeGrafter"/>
</dbReference>
<feature type="region of interest" description="Disordered" evidence="2">
    <location>
        <begin position="329"/>
        <end position="396"/>
    </location>
</feature>
<dbReference type="GO" id="GO:0005880">
    <property type="term" value="C:nuclear microtubule"/>
    <property type="evidence" value="ECO:0007669"/>
    <property type="project" value="TreeGrafter"/>
</dbReference>
<feature type="region of interest" description="Disordered" evidence="2">
    <location>
        <begin position="271"/>
        <end position="299"/>
    </location>
</feature>
<keyword evidence="4" id="KW-1185">Reference proteome</keyword>
<comment type="caution">
    <text evidence="3">The sequence shown here is derived from an EMBL/GenBank/DDBJ whole genome shotgun (WGS) entry which is preliminary data.</text>
</comment>
<dbReference type="AlphaFoldDB" id="A0A843X3M1"/>
<proteinExistence type="inferred from homology"/>
<feature type="compositionally biased region" description="Polar residues" evidence="2">
    <location>
        <begin position="178"/>
        <end position="188"/>
    </location>
</feature>
<dbReference type="Pfam" id="PF04484">
    <property type="entry name" value="QWRF"/>
    <property type="match status" value="1"/>
</dbReference>
<dbReference type="GO" id="GO:0051225">
    <property type="term" value="P:spindle assembly"/>
    <property type="evidence" value="ECO:0007669"/>
    <property type="project" value="TreeGrafter"/>
</dbReference>